<proteinExistence type="predicted"/>
<keyword evidence="2" id="KW-1185">Reference proteome</keyword>
<accession>A0ABD0JWD4</accession>
<name>A0ABD0JWD4_9CAEN</name>
<protein>
    <submittedName>
        <fullName evidence="1">Uncharacterized protein</fullName>
    </submittedName>
</protein>
<gene>
    <name evidence="1" type="ORF">BaRGS_00029832</name>
</gene>
<reference evidence="1 2" key="1">
    <citation type="journal article" date="2023" name="Sci. Data">
        <title>Genome assembly of the Korean intertidal mud-creeper Batillaria attramentaria.</title>
        <authorList>
            <person name="Patra A.K."/>
            <person name="Ho P.T."/>
            <person name="Jun S."/>
            <person name="Lee S.J."/>
            <person name="Kim Y."/>
            <person name="Won Y.J."/>
        </authorList>
    </citation>
    <scope>NUCLEOTIDE SEQUENCE [LARGE SCALE GENOMIC DNA]</scope>
    <source>
        <strain evidence="1">Wonlab-2016</strain>
    </source>
</reference>
<dbReference type="EMBL" id="JACVVK020000314">
    <property type="protein sequence ID" value="KAK7478965.1"/>
    <property type="molecule type" value="Genomic_DNA"/>
</dbReference>
<evidence type="ECO:0000313" key="2">
    <source>
        <dbReference type="Proteomes" id="UP001519460"/>
    </source>
</evidence>
<dbReference type="AlphaFoldDB" id="A0ABD0JWD4"/>
<comment type="caution">
    <text evidence="1">The sequence shown here is derived from an EMBL/GenBank/DDBJ whole genome shotgun (WGS) entry which is preliminary data.</text>
</comment>
<dbReference type="Proteomes" id="UP001519460">
    <property type="component" value="Unassembled WGS sequence"/>
</dbReference>
<organism evidence="1 2">
    <name type="scientific">Batillaria attramentaria</name>
    <dbReference type="NCBI Taxonomy" id="370345"/>
    <lineage>
        <taxon>Eukaryota</taxon>
        <taxon>Metazoa</taxon>
        <taxon>Spiralia</taxon>
        <taxon>Lophotrochozoa</taxon>
        <taxon>Mollusca</taxon>
        <taxon>Gastropoda</taxon>
        <taxon>Caenogastropoda</taxon>
        <taxon>Sorbeoconcha</taxon>
        <taxon>Cerithioidea</taxon>
        <taxon>Batillariidae</taxon>
        <taxon>Batillaria</taxon>
    </lineage>
</organism>
<evidence type="ECO:0000313" key="1">
    <source>
        <dbReference type="EMBL" id="KAK7478965.1"/>
    </source>
</evidence>
<sequence length="110" mass="12355">MNRSVRRGVYGTDGTSKAHTDYHATITPTAQMVCSCTKASALIRDEATKIQPPSPHVAFYTVDEIQHRTAAQLVNRIPPPALRTCRRKLIGREKSIKRTHGGEFIRPERM</sequence>